<evidence type="ECO:0000313" key="2">
    <source>
        <dbReference type="Proteomes" id="UP000253919"/>
    </source>
</evidence>
<reference evidence="1 2" key="1">
    <citation type="submission" date="2018-04" db="EMBL/GenBank/DDBJ databases">
        <title>Adhaeribacter sp. HMF7616 genome sequencing and assembly.</title>
        <authorList>
            <person name="Kang H."/>
            <person name="Kang J."/>
            <person name="Cha I."/>
            <person name="Kim H."/>
            <person name="Joh K."/>
        </authorList>
    </citation>
    <scope>NUCLEOTIDE SEQUENCE [LARGE SCALE GENOMIC DNA]</scope>
    <source>
        <strain evidence="1 2">HMF7616</strain>
    </source>
</reference>
<name>A0A369QAI5_9BACT</name>
<dbReference type="AlphaFoldDB" id="A0A369QAI5"/>
<keyword evidence="2" id="KW-1185">Reference proteome</keyword>
<organism evidence="1 2">
    <name type="scientific">Adhaeribacter pallidiroseus</name>
    <dbReference type="NCBI Taxonomy" id="2072847"/>
    <lineage>
        <taxon>Bacteria</taxon>
        <taxon>Pseudomonadati</taxon>
        <taxon>Bacteroidota</taxon>
        <taxon>Cytophagia</taxon>
        <taxon>Cytophagales</taxon>
        <taxon>Hymenobacteraceae</taxon>
        <taxon>Adhaeribacter</taxon>
    </lineage>
</organism>
<sequence length="68" mass="7894">MLIERTNKNQITITVSSSVDSFGLQRLIDYVKYLEATAKSKAKQSDIDKLADEVNASWWTENRKRFIK</sequence>
<comment type="caution">
    <text evidence="1">The sequence shown here is derived from an EMBL/GenBank/DDBJ whole genome shotgun (WGS) entry which is preliminary data.</text>
</comment>
<dbReference type="EMBL" id="QASA01000001">
    <property type="protein sequence ID" value="RDC61921.1"/>
    <property type="molecule type" value="Genomic_DNA"/>
</dbReference>
<protein>
    <submittedName>
        <fullName evidence="1">Uncharacterized protein</fullName>
    </submittedName>
</protein>
<accession>A0A369QAI5</accession>
<gene>
    <name evidence="1" type="ORF">AHMF7616_00510</name>
</gene>
<dbReference type="Proteomes" id="UP000253919">
    <property type="component" value="Unassembled WGS sequence"/>
</dbReference>
<evidence type="ECO:0000313" key="1">
    <source>
        <dbReference type="EMBL" id="RDC61921.1"/>
    </source>
</evidence>
<proteinExistence type="predicted"/>